<keyword evidence="3" id="KW-1185">Reference proteome</keyword>
<feature type="signal peptide" evidence="1">
    <location>
        <begin position="1"/>
        <end position="20"/>
    </location>
</feature>
<name>A0A6I4NW88_9MICO</name>
<dbReference type="EMBL" id="WSTA01000034">
    <property type="protein sequence ID" value="MWB98706.1"/>
    <property type="molecule type" value="Genomic_DNA"/>
</dbReference>
<feature type="chain" id="PRO_5026222150" evidence="1">
    <location>
        <begin position="21"/>
        <end position="59"/>
    </location>
</feature>
<dbReference type="AlphaFoldDB" id="A0A6I4NW88"/>
<dbReference type="Proteomes" id="UP000438182">
    <property type="component" value="Unassembled WGS sequence"/>
</dbReference>
<organism evidence="2 3">
    <name type="scientific">Agromyces seonyuensis</name>
    <dbReference type="NCBI Taxonomy" id="2662446"/>
    <lineage>
        <taxon>Bacteria</taxon>
        <taxon>Bacillati</taxon>
        <taxon>Actinomycetota</taxon>
        <taxon>Actinomycetes</taxon>
        <taxon>Micrococcales</taxon>
        <taxon>Microbacteriaceae</taxon>
        <taxon>Agromyces</taxon>
    </lineage>
</organism>
<dbReference type="RefSeq" id="WP_160424278.1">
    <property type="nucleotide sequence ID" value="NZ_WSTA01000034.1"/>
</dbReference>
<comment type="caution">
    <text evidence="2">The sequence shown here is derived from an EMBL/GenBank/DDBJ whole genome shotgun (WGS) entry which is preliminary data.</text>
</comment>
<proteinExistence type="predicted"/>
<gene>
    <name evidence="2" type="ORF">GB864_09115</name>
</gene>
<protein>
    <submittedName>
        <fullName evidence="2">Uncharacterized protein</fullName>
    </submittedName>
</protein>
<accession>A0A6I4NW88</accession>
<evidence type="ECO:0000313" key="3">
    <source>
        <dbReference type="Proteomes" id="UP000438182"/>
    </source>
</evidence>
<reference evidence="2 3" key="1">
    <citation type="submission" date="2019-12" db="EMBL/GenBank/DDBJ databases">
        <authorList>
            <person name="Kim Y.S."/>
        </authorList>
    </citation>
    <scope>NUCLEOTIDE SEQUENCE [LARGE SCALE GENOMIC DNA]</scope>
    <source>
        <strain evidence="2 3">MMS17-SY077</strain>
    </source>
</reference>
<evidence type="ECO:0000256" key="1">
    <source>
        <dbReference type="SAM" id="SignalP"/>
    </source>
</evidence>
<evidence type="ECO:0000313" key="2">
    <source>
        <dbReference type="EMBL" id="MWB98706.1"/>
    </source>
</evidence>
<sequence>MIALVLALVGATAVPKAAIAAPHSSVATIVSADDTSVAVGAGFWFARTAFNARWGPITS</sequence>
<keyword evidence="1" id="KW-0732">Signal</keyword>